<dbReference type="Proteomes" id="UP000737018">
    <property type="component" value="Unassembled WGS sequence"/>
</dbReference>
<dbReference type="GO" id="GO:0005524">
    <property type="term" value="F:ATP binding"/>
    <property type="evidence" value="ECO:0007669"/>
    <property type="project" value="UniProtKB-KW"/>
</dbReference>
<comment type="caution">
    <text evidence="24">The sequence shown here is derived from an EMBL/GenBank/DDBJ whole genome shotgun (WGS) entry which is preliminary data.</text>
</comment>
<keyword evidence="14" id="KW-0418">Kinase</keyword>
<dbReference type="AlphaFoldDB" id="A0A8J4R3P4"/>
<evidence type="ECO:0000256" key="3">
    <source>
        <dbReference type="ARBA" id="ARBA00012513"/>
    </source>
</evidence>
<dbReference type="InterPro" id="IPR011009">
    <property type="entry name" value="Kinase-like_dom_sf"/>
</dbReference>
<dbReference type="InterPro" id="IPR032675">
    <property type="entry name" value="LRR_dom_sf"/>
</dbReference>
<dbReference type="PROSITE" id="PS50011">
    <property type="entry name" value="PROTEIN_KINASE_DOM"/>
    <property type="match status" value="1"/>
</dbReference>
<dbReference type="Pfam" id="PF00069">
    <property type="entry name" value="Pkinase"/>
    <property type="match status" value="1"/>
</dbReference>
<keyword evidence="8" id="KW-0433">Leucine-rich repeat</keyword>
<keyword evidence="17" id="KW-0472">Membrane</keyword>
<evidence type="ECO:0000256" key="13">
    <source>
        <dbReference type="ARBA" id="ARBA00022741"/>
    </source>
</evidence>
<comment type="catalytic activity">
    <reaction evidence="22">
        <text>L-seryl-[protein] + ATP = O-phospho-L-seryl-[protein] + ADP + H(+)</text>
        <dbReference type="Rhea" id="RHEA:17989"/>
        <dbReference type="Rhea" id="RHEA-COMP:9863"/>
        <dbReference type="Rhea" id="RHEA-COMP:11604"/>
        <dbReference type="ChEBI" id="CHEBI:15378"/>
        <dbReference type="ChEBI" id="CHEBI:29999"/>
        <dbReference type="ChEBI" id="CHEBI:30616"/>
        <dbReference type="ChEBI" id="CHEBI:83421"/>
        <dbReference type="ChEBI" id="CHEBI:456216"/>
        <dbReference type="EC" id="2.7.11.1"/>
    </reaction>
</comment>
<evidence type="ECO:0000256" key="20">
    <source>
        <dbReference type="ARBA" id="ARBA00038043"/>
    </source>
</evidence>
<dbReference type="GO" id="GO:0004674">
    <property type="term" value="F:protein serine/threonine kinase activity"/>
    <property type="evidence" value="ECO:0007669"/>
    <property type="project" value="UniProtKB-KW"/>
</dbReference>
<comment type="subcellular location">
    <subcellularLocation>
        <location evidence="2">Cell membrane</location>
        <topology evidence="2">Single-pass type I membrane protein</topology>
    </subcellularLocation>
    <subcellularLocation>
        <location evidence="1">Secreted</location>
        <location evidence="1">Cell wall</location>
    </subcellularLocation>
</comment>
<keyword evidence="18" id="KW-0675">Receptor</keyword>
<gene>
    <name evidence="24" type="ORF">CMV_016556</name>
</gene>
<reference evidence="24" key="1">
    <citation type="submission" date="2020-03" db="EMBL/GenBank/DDBJ databases">
        <title>Castanea mollissima Vanexum genome sequencing.</title>
        <authorList>
            <person name="Staton M."/>
        </authorList>
    </citation>
    <scope>NUCLEOTIDE SEQUENCE</scope>
    <source>
        <tissue evidence="24">Leaf</tissue>
    </source>
</reference>
<keyword evidence="9" id="KW-0808">Transferase</keyword>
<evidence type="ECO:0000256" key="9">
    <source>
        <dbReference type="ARBA" id="ARBA00022679"/>
    </source>
</evidence>
<sequence>MMSLIERPISHCLFTAAFIIILALASSFHVAISSSSATSPSNVVTMMGLEAEALLEWKASLDNQSQFRLSSWVGNVTCHWVGISCNNFSSISHVNLPGVGLKGTLHTFSFSSLHSLISLNLSNNLLYGTIPSQLGNLSKLIYLDLSTNQLSGSIPHQVGNLKLLNVLNLSSNGFTGSIPVAIGNLSNLITLALYDNNISGSIPQELGKLTSLAWLNLYENNLSGFIPTSIGNLSNLSVLWLNNNTLSGPIPEEIGKLGFLSSLGLYMNNLSGPIPASIGNLSNLSTLYLWKNNLCGTIPSSMGNLGNLASLSLSENNLSAKFLNPDSLNQTSFAGTFGYTAPELAYTMEVNEKCDVYSFGVVTLEVIMGKHPGDLISLLLSSSSSSATTSTAHGILLKDVLDQRLEPPRNQVARMVVSVAKLAFACVETNPKSRPTMQQISRELSIERSPLSEMFGKITLGQLLV</sequence>
<dbReference type="PRINTS" id="PR00019">
    <property type="entry name" value="LEURICHRPT"/>
</dbReference>
<evidence type="ECO:0000256" key="14">
    <source>
        <dbReference type="ARBA" id="ARBA00022777"/>
    </source>
</evidence>
<evidence type="ECO:0000256" key="11">
    <source>
        <dbReference type="ARBA" id="ARBA00022729"/>
    </source>
</evidence>
<evidence type="ECO:0000256" key="15">
    <source>
        <dbReference type="ARBA" id="ARBA00022840"/>
    </source>
</evidence>
<evidence type="ECO:0000256" key="21">
    <source>
        <dbReference type="ARBA" id="ARBA00047899"/>
    </source>
</evidence>
<organism evidence="24 25">
    <name type="scientific">Castanea mollissima</name>
    <name type="common">Chinese chestnut</name>
    <dbReference type="NCBI Taxonomy" id="60419"/>
    <lineage>
        <taxon>Eukaryota</taxon>
        <taxon>Viridiplantae</taxon>
        <taxon>Streptophyta</taxon>
        <taxon>Embryophyta</taxon>
        <taxon>Tracheophyta</taxon>
        <taxon>Spermatophyta</taxon>
        <taxon>Magnoliopsida</taxon>
        <taxon>eudicotyledons</taxon>
        <taxon>Gunneridae</taxon>
        <taxon>Pentapetalae</taxon>
        <taxon>rosids</taxon>
        <taxon>fabids</taxon>
        <taxon>Fagales</taxon>
        <taxon>Fagaceae</taxon>
        <taxon>Castanea</taxon>
    </lineage>
</organism>
<evidence type="ECO:0000256" key="2">
    <source>
        <dbReference type="ARBA" id="ARBA00004251"/>
    </source>
</evidence>
<evidence type="ECO:0000256" key="4">
    <source>
        <dbReference type="ARBA" id="ARBA00022475"/>
    </source>
</evidence>
<evidence type="ECO:0000256" key="1">
    <source>
        <dbReference type="ARBA" id="ARBA00004191"/>
    </source>
</evidence>
<dbReference type="SUPFAM" id="SSF56112">
    <property type="entry name" value="Protein kinase-like (PK-like)"/>
    <property type="match status" value="1"/>
</dbReference>
<evidence type="ECO:0000256" key="10">
    <source>
        <dbReference type="ARBA" id="ARBA00022692"/>
    </source>
</evidence>
<dbReference type="EC" id="2.7.11.1" evidence="3"/>
<keyword evidence="16" id="KW-1133">Transmembrane helix</keyword>
<dbReference type="InterPro" id="IPR013210">
    <property type="entry name" value="LRR_N_plant-typ"/>
</dbReference>
<dbReference type="Gene3D" id="1.10.510.10">
    <property type="entry name" value="Transferase(Phosphotransferase) domain 1"/>
    <property type="match status" value="1"/>
</dbReference>
<keyword evidence="5" id="KW-0964">Secreted</keyword>
<dbReference type="InterPro" id="IPR000719">
    <property type="entry name" value="Prot_kinase_dom"/>
</dbReference>
<proteinExistence type="inferred from homology"/>
<dbReference type="FunFam" id="3.80.10.10:FF:000400">
    <property type="entry name" value="Nuclear pore complex protein NUP107"/>
    <property type="match status" value="1"/>
</dbReference>
<keyword evidence="6" id="KW-0723">Serine/threonine-protein kinase</keyword>
<keyword evidence="25" id="KW-1185">Reference proteome</keyword>
<dbReference type="InterPro" id="IPR051420">
    <property type="entry name" value="Ser_Thr_Kinases_DiverseReg"/>
</dbReference>
<evidence type="ECO:0000256" key="22">
    <source>
        <dbReference type="ARBA" id="ARBA00048679"/>
    </source>
</evidence>
<comment type="similarity">
    <text evidence="20">Belongs to the polygalacturonase-inhibiting protein family.</text>
</comment>
<dbReference type="Gene3D" id="3.80.10.10">
    <property type="entry name" value="Ribonuclease Inhibitor"/>
    <property type="match status" value="2"/>
</dbReference>
<dbReference type="SUPFAM" id="SSF52058">
    <property type="entry name" value="L domain-like"/>
    <property type="match status" value="1"/>
</dbReference>
<keyword evidence="4" id="KW-1003">Cell membrane</keyword>
<keyword evidence="12" id="KW-0677">Repeat</keyword>
<name>A0A8J4R3P4_9ROSI</name>
<keyword evidence="11" id="KW-0732">Signal</keyword>
<evidence type="ECO:0000256" key="18">
    <source>
        <dbReference type="ARBA" id="ARBA00023170"/>
    </source>
</evidence>
<dbReference type="SMART" id="SM00369">
    <property type="entry name" value="LRR_TYP"/>
    <property type="match status" value="6"/>
</dbReference>
<evidence type="ECO:0000256" key="17">
    <source>
        <dbReference type="ARBA" id="ARBA00023136"/>
    </source>
</evidence>
<keyword evidence="5" id="KW-0134">Cell wall</keyword>
<dbReference type="InterPro" id="IPR001611">
    <property type="entry name" value="Leu-rich_rpt"/>
</dbReference>
<dbReference type="EMBL" id="JRKL02002532">
    <property type="protein sequence ID" value="KAF3958554.1"/>
    <property type="molecule type" value="Genomic_DNA"/>
</dbReference>
<keyword evidence="13" id="KW-0547">Nucleotide-binding</keyword>
<dbReference type="GO" id="GO:0005886">
    <property type="term" value="C:plasma membrane"/>
    <property type="evidence" value="ECO:0007669"/>
    <property type="project" value="UniProtKB-SubCell"/>
</dbReference>
<evidence type="ECO:0000256" key="5">
    <source>
        <dbReference type="ARBA" id="ARBA00022512"/>
    </source>
</evidence>
<evidence type="ECO:0000256" key="8">
    <source>
        <dbReference type="ARBA" id="ARBA00022614"/>
    </source>
</evidence>
<dbReference type="PANTHER" id="PTHR48005">
    <property type="entry name" value="LEUCINE RICH REPEAT KINASE 2"/>
    <property type="match status" value="1"/>
</dbReference>
<keyword evidence="15" id="KW-0067">ATP-binding</keyword>
<dbReference type="InterPro" id="IPR003591">
    <property type="entry name" value="Leu-rich_rpt_typical-subtyp"/>
</dbReference>
<dbReference type="Pfam" id="PF23598">
    <property type="entry name" value="LRR_14"/>
    <property type="match status" value="1"/>
</dbReference>
<keyword evidence="19" id="KW-0325">Glycoprotein</keyword>
<evidence type="ECO:0000256" key="19">
    <source>
        <dbReference type="ARBA" id="ARBA00023180"/>
    </source>
</evidence>
<accession>A0A8J4R3P4</accession>
<feature type="domain" description="Protein kinase" evidence="23">
    <location>
        <begin position="91"/>
        <end position="446"/>
    </location>
</feature>
<protein>
    <recommendedName>
        <fullName evidence="3">non-specific serine/threonine protein kinase</fullName>
        <ecNumber evidence="3">2.7.11.1</ecNumber>
    </recommendedName>
</protein>
<keyword evidence="7" id="KW-0597">Phosphoprotein</keyword>
<dbReference type="FunFam" id="3.80.10.10:FF:000416">
    <property type="entry name" value="Probable leucine-rich repeat receptor-like protein kinase At5g63930"/>
    <property type="match status" value="1"/>
</dbReference>
<evidence type="ECO:0000256" key="6">
    <source>
        <dbReference type="ARBA" id="ARBA00022527"/>
    </source>
</evidence>
<evidence type="ECO:0000313" key="24">
    <source>
        <dbReference type="EMBL" id="KAF3958554.1"/>
    </source>
</evidence>
<evidence type="ECO:0000259" key="23">
    <source>
        <dbReference type="PROSITE" id="PS50011"/>
    </source>
</evidence>
<dbReference type="OrthoDB" id="2105857at2759"/>
<evidence type="ECO:0000256" key="12">
    <source>
        <dbReference type="ARBA" id="ARBA00022737"/>
    </source>
</evidence>
<evidence type="ECO:0000256" key="16">
    <source>
        <dbReference type="ARBA" id="ARBA00022989"/>
    </source>
</evidence>
<dbReference type="InterPro" id="IPR055414">
    <property type="entry name" value="LRR_R13L4/SHOC2-like"/>
</dbReference>
<evidence type="ECO:0000313" key="25">
    <source>
        <dbReference type="Proteomes" id="UP000737018"/>
    </source>
</evidence>
<dbReference type="Pfam" id="PF00560">
    <property type="entry name" value="LRR_1"/>
    <property type="match status" value="1"/>
</dbReference>
<comment type="catalytic activity">
    <reaction evidence="21">
        <text>L-threonyl-[protein] + ATP = O-phospho-L-threonyl-[protein] + ADP + H(+)</text>
        <dbReference type="Rhea" id="RHEA:46608"/>
        <dbReference type="Rhea" id="RHEA-COMP:11060"/>
        <dbReference type="Rhea" id="RHEA-COMP:11605"/>
        <dbReference type="ChEBI" id="CHEBI:15378"/>
        <dbReference type="ChEBI" id="CHEBI:30013"/>
        <dbReference type="ChEBI" id="CHEBI:30616"/>
        <dbReference type="ChEBI" id="CHEBI:61977"/>
        <dbReference type="ChEBI" id="CHEBI:456216"/>
        <dbReference type="EC" id="2.7.11.1"/>
    </reaction>
</comment>
<evidence type="ECO:0000256" key="7">
    <source>
        <dbReference type="ARBA" id="ARBA00022553"/>
    </source>
</evidence>
<dbReference type="PANTHER" id="PTHR48005:SF70">
    <property type="entry name" value="MDIS1-INTERACTING RECEPTOR LIKE KINASE 2-LIKE"/>
    <property type="match status" value="1"/>
</dbReference>
<dbReference type="Pfam" id="PF08263">
    <property type="entry name" value="LRRNT_2"/>
    <property type="match status" value="1"/>
</dbReference>
<keyword evidence="10" id="KW-0812">Transmembrane</keyword>